<gene>
    <name evidence="1" type="ORF">GA0061102_107115</name>
</gene>
<keyword evidence="2" id="KW-1185">Reference proteome</keyword>
<dbReference type="STRING" id="411945.GA0061102_107115"/>
<protein>
    <submittedName>
        <fullName evidence="1">Uncharacterized protein</fullName>
    </submittedName>
</protein>
<proteinExistence type="predicted"/>
<dbReference type="OrthoDB" id="8439693at2"/>
<evidence type="ECO:0000313" key="1">
    <source>
        <dbReference type="EMBL" id="SCB49103.1"/>
    </source>
</evidence>
<dbReference type="EMBL" id="FMAH01000071">
    <property type="protein sequence ID" value="SCB49103.1"/>
    <property type="molecule type" value="Genomic_DNA"/>
</dbReference>
<name>A0A1C3XA04_9HYPH</name>
<accession>A0A1C3XA04</accession>
<sequence>MEEKISDGLVDVFADGADIVIGLAEGIPGVGVAVKAAKLYGTIRDRIFMRQVEGFLRELDKTSKAERNAFLQDLDDGGKAERFGDTVTLMLAQLDNLEKSTIIGRLYSAAIRGDVELQVAERVSGMVSRVFISDLPILSQYREAAFIEDDTVVAGLAAIGLLRSSQPQQSAFAVGNSHGAYYQLSDFGAILIRYGLE</sequence>
<dbReference type="AlphaFoldDB" id="A0A1C3XA04"/>
<organism evidence="1 2">
    <name type="scientific">Rhizobium miluonense</name>
    <dbReference type="NCBI Taxonomy" id="411945"/>
    <lineage>
        <taxon>Bacteria</taxon>
        <taxon>Pseudomonadati</taxon>
        <taxon>Pseudomonadota</taxon>
        <taxon>Alphaproteobacteria</taxon>
        <taxon>Hyphomicrobiales</taxon>
        <taxon>Rhizobiaceae</taxon>
        <taxon>Rhizobium/Agrobacterium group</taxon>
        <taxon>Rhizobium</taxon>
    </lineage>
</organism>
<evidence type="ECO:0000313" key="2">
    <source>
        <dbReference type="Proteomes" id="UP000199435"/>
    </source>
</evidence>
<dbReference type="Proteomes" id="UP000199435">
    <property type="component" value="Unassembled WGS sequence"/>
</dbReference>
<reference evidence="2" key="1">
    <citation type="submission" date="2016-08" db="EMBL/GenBank/DDBJ databases">
        <authorList>
            <person name="Varghese N."/>
            <person name="Submissions Spin"/>
        </authorList>
    </citation>
    <scope>NUCLEOTIDE SEQUENCE [LARGE SCALE GENOMIC DNA]</scope>
    <source>
        <strain evidence="2">HAMBI 2971</strain>
    </source>
</reference>
<dbReference type="RefSeq" id="WP_092856327.1">
    <property type="nucleotide sequence ID" value="NZ_FMAH01000071.1"/>
</dbReference>